<gene>
    <name evidence="2" type="ORF">BN2614_LOCUS14</name>
</gene>
<evidence type="ECO:0000313" key="2">
    <source>
        <dbReference type="EMBL" id="VCX40554.1"/>
    </source>
</evidence>
<feature type="non-terminal residue" evidence="2">
    <location>
        <position position="48"/>
    </location>
</feature>
<feature type="compositionally biased region" description="Low complexity" evidence="1">
    <location>
        <begin position="35"/>
        <end position="48"/>
    </location>
</feature>
<organism evidence="2 3">
    <name type="scientific">Gulo gulo</name>
    <name type="common">Wolverine</name>
    <name type="synonym">Gluton</name>
    <dbReference type="NCBI Taxonomy" id="48420"/>
    <lineage>
        <taxon>Eukaryota</taxon>
        <taxon>Metazoa</taxon>
        <taxon>Chordata</taxon>
        <taxon>Craniata</taxon>
        <taxon>Vertebrata</taxon>
        <taxon>Euteleostomi</taxon>
        <taxon>Mammalia</taxon>
        <taxon>Eutheria</taxon>
        <taxon>Laurasiatheria</taxon>
        <taxon>Carnivora</taxon>
        <taxon>Caniformia</taxon>
        <taxon>Musteloidea</taxon>
        <taxon>Mustelidae</taxon>
        <taxon>Guloninae</taxon>
        <taxon>Gulo</taxon>
    </lineage>
</organism>
<dbReference type="AlphaFoldDB" id="A0A9X9MAA6"/>
<accession>A0A9X9MAA6</accession>
<feature type="region of interest" description="Disordered" evidence="1">
    <location>
        <begin position="1"/>
        <end position="48"/>
    </location>
</feature>
<name>A0A9X9MAA6_GULGU</name>
<dbReference type="EMBL" id="CYRY02045219">
    <property type="protein sequence ID" value="VCX40554.1"/>
    <property type="molecule type" value="Genomic_DNA"/>
</dbReference>
<protein>
    <submittedName>
        <fullName evidence="2">Uncharacterized protein</fullName>
    </submittedName>
</protein>
<feature type="compositionally biased region" description="Basic residues" evidence="1">
    <location>
        <begin position="1"/>
        <end position="13"/>
    </location>
</feature>
<evidence type="ECO:0000256" key="1">
    <source>
        <dbReference type="SAM" id="MobiDB-lite"/>
    </source>
</evidence>
<comment type="caution">
    <text evidence="2">The sequence shown here is derived from an EMBL/GenBank/DDBJ whole genome shotgun (WGS) entry which is preliminary data.</text>
</comment>
<sequence>MHNRGLSKAKARRRGPEAARQGRALSPKRNRSRSRSPSPSPNRSRSRS</sequence>
<dbReference type="Proteomes" id="UP000269945">
    <property type="component" value="Unassembled WGS sequence"/>
</dbReference>
<proteinExistence type="predicted"/>
<keyword evidence="3" id="KW-1185">Reference proteome</keyword>
<evidence type="ECO:0000313" key="3">
    <source>
        <dbReference type="Proteomes" id="UP000269945"/>
    </source>
</evidence>
<reference evidence="2 3" key="1">
    <citation type="submission" date="2018-10" db="EMBL/GenBank/DDBJ databases">
        <authorList>
            <person name="Ekblom R."/>
            <person name="Jareborg N."/>
        </authorList>
    </citation>
    <scope>NUCLEOTIDE SEQUENCE [LARGE SCALE GENOMIC DNA]</scope>
    <source>
        <tissue evidence="2">Muscle</tissue>
    </source>
</reference>